<keyword evidence="4" id="KW-1185">Reference proteome</keyword>
<dbReference type="InterPro" id="IPR051592">
    <property type="entry name" value="HERV-K_Pro_peptidase_A2"/>
</dbReference>
<dbReference type="InterPro" id="IPR036157">
    <property type="entry name" value="dUTPase-like_sf"/>
</dbReference>
<sequence>MGCEAARPGPSDKYSSRKSVSELLTAMVGSAGLDLASDQPVNITSTSIMLIPTGVWGPLGPGIHALLVGRSSATMMGLFVLPGVIDSDCQGKIQIMTWTLMPPCYMPEGQRLVQLIPCYSASPPGEAERGFGAFGSTGEL</sequence>
<evidence type="ECO:0000256" key="1">
    <source>
        <dbReference type="ARBA" id="ARBA00022670"/>
    </source>
</evidence>
<dbReference type="Gene3D" id="2.70.40.10">
    <property type="match status" value="1"/>
</dbReference>
<keyword evidence="1" id="KW-0645">Protease</keyword>
<dbReference type="Proteomes" id="UP000504627">
    <property type="component" value="Unplaced"/>
</dbReference>
<protein>
    <submittedName>
        <fullName evidence="5">Deoxyuridine 5'-triphosphate nucleotidohydrolase-like</fullName>
    </submittedName>
</protein>
<evidence type="ECO:0000313" key="5">
    <source>
        <dbReference type="RefSeq" id="XP_027566073.1"/>
    </source>
</evidence>
<dbReference type="GO" id="GO:0004190">
    <property type="term" value="F:aspartic-type endopeptidase activity"/>
    <property type="evidence" value="ECO:0007669"/>
    <property type="project" value="UniProtKB-KW"/>
</dbReference>
<dbReference type="InterPro" id="IPR029054">
    <property type="entry name" value="dUTPase-like"/>
</dbReference>
<evidence type="ECO:0000256" key="2">
    <source>
        <dbReference type="ARBA" id="ARBA00022750"/>
    </source>
</evidence>
<dbReference type="InParanoid" id="A0A6J2FT01"/>
<dbReference type="AlphaFoldDB" id="A0A6J2FT01"/>
<dbReference type="PANTHER" id="PTHR19422:SF123">
    <property type="entry name" value="RT1 CLASS I, LOCUS CE15"/>
    <property type="match status" value="1"/>
</dbReference>
<dbReference type="GO" id="GO:0006508">
    <property type="term" value="P:proteolysis"/>
    <property type="evidence" value="ECO:0007669"/>
    <property type="project" value="UniProtKB-KW"/>
</dbReference>
<keyword evidence="2" id="KW-0378">Hydrolase</keyword>
<dbReference type="RefSeq" id="XP_027566073.1">
    <property type="nucleotide sequence ID" value="XM_027710272.1"/>
</dbReference>
<feature type="domain" description="dUTPase-like" evidence="3">
    <location>
        <begin position="28"/>
        <end position="117"/>
    </location>
</feature>
<name>A0A6J2FT01_9PASS</name>
<dbReference type="GeneID" id="113982243"/>
<proteinExistence type="predicted"/>
<gene>
    <name evidence="5" type="primary">LOC113982243</name>
</gene>
<dbReference type="SUPFAM" id="SSF51283">
    <property type="entry name" value="dUTPase-like"/>
    <property type="match status" value="1"/>
</dbReference>
<keyword evidence="2" id="KW-0064">Aspartyl protease</keyword>
<dbReference type="Pfam" id="PF00692">
    <property type="entry name" value="dUTPase"/>
    <property type="match status" value="1"/>
</dbReference>
<reference evidence="5" key="1">
    <citation type="submission" date="2025-08" db="UniProtKB">
        <authorList>
            <consortium name="RefSeq"/>
        </authorList>
    </citation>
    <scope>IDENTIFICATION</scope>
    <source>
        <tissue evidence="5">Muscle</tissue>
    </source>
</reference>
<organism evidence="4 5">
    <name type="scientific">Pipra filicauda</name>
    <name type="common">Wire-tailed manakin</name>
    <dbReference type="NCBI Taxonomy" id="649802"/>
    <lineage>
        <taxon>Eukaryota</taxon>
        <taxon>Metazoa</taxon>
        <taxon>Chordata</taxon>
        <taxon>Craniata</taxon>
        <taxon>Vertebrata</taxon>
        <taxon>Euteleostomi</taxon>
        <taxon>Archelosauria</taxon>
        <taxon>Archosauria</taxon>
        <taxon>Dinosauria</taxon>
        <taxon>Saurischia</taxon>
        <taxon>Theropoda</taxon>
        <taxon>Coelurosauria</taxon>
        <taxon>Aves</taxon>
        <taxon>Neognathae</taxon>
        <taxon>Neoaves</taxon>
        <taxon>Telluraves</taxon>
        <taxon>Australaves</taxon>
        <taxon>Passeriformes</taxon>
        <taxon>Pipridae</taxon>
        <taxon>Pipra</taxon>
    </lineage>
</organism>
<evidence type="ECO:0000259" key="3">
    <source>
        <dbReference type="Pfam" id="PF00692"/>
    </source>
</evidence>
<evidence type="ECO:0000313" key="4">
    <source>
        <dbReference type="Proteomes" id="UP000504627"/>
    </source>
</evidence>
<dbReference type="PANTHER" id="PTHR19422">
    <property type="entry name" value="GAG RETROVIRAL POLYPROTEIN"/>
    <property type="match status" value="1"/>
</dbReference>
<accession>A0A6J2FT01</accession>